<dbReference type="EMBL" id="MFQW01000047">
    <property type="protein sequence ID" value="OGH85141.1"/>
    <property type="molecule type" value="Genomic_DNA"/>
</dbReference>
<proteinExistence type="predicted"/>
<protein>
    <submittedName>
        <fullName evidence="1">Uncharacterized protein</fullName>
    </submittedName>
</protein>
<accession>A0A1F6NMJ9</accession>
<comment type="caution">
    <text evidence="1">The sequence shown here is derived from an EMBL/GenBank/DDBJ whole genome shotgun (WGS) entry which is preliminary data.</text>
</comment>
<organism evidence="1 2">
    <name type="scientific">Candidatus Magasanikbacteria bacterium RIFOXYC12_FULL_33_11</name>
    <dbReference type="NCBI Taxonomy" id="1798701"/>
    <lineage>
        <taxon>Bacteria</taxon>
        <taxon>Candidatus Magasanikiibacteriota</taxon>
    </lineage>
</organism>
<dbReference type="Proteomes" id="UP000178349">
    <property type="component" value="Unassembled WGS sequence"/>
</dbReference>
<name>A0A1F6NMJ9_9BACT</name>
<reference evidence="1 2" key="1">
    <citation type="journal article" date="2016" name="Nat. Commun.">
        <title>Thousands of microbial genomes shed light on interconnected biogeochemical processes in an aquifer system.</title>
        <authorList>
            <person name="Anantharaman K."/>
            <person name="Brown C.T."/>
            <person name="Hug L.A."/>
            <person name="Sharon I."/>
            <person name="Castelle C.J."/>
            <person name="Probst A.J."/>
            <person name="Thomas B.C."/>
            <person name="Singh A."/>
            <person name="Wilkins M.J."/>
            <person name="Karaoz U."/>
            <person name="Brodie E.L."/>
            <person name="Williams K.H."/>
            <person name="Hubbard S.S."/>
            <person name="Banfield J.F."/>
        </authorList>
    </citation>
    <scope>NUCLEOTIDE SEQUENCE [LARGE SCALE GENOMIC DNA]</scope>
</reference>
<dbReference type="AlphaFoldDB" id="A0A1F6NMJ9"/>
<gene>
    <name evidence="1" type="ORF">A2493_02945</name>
</gene>
<evidence type="ECO:0000313" key="2">
    <source>
        <dbReference type="Proteomes" id="UP000178349"/>
    </source>
</evidence>
<evidence type="ECO:0000313" key="1">
    <source>
        <dbReference type="EMBL" id="OGH85141.1"/>
    </source>
</evidence>
<sequence length="192" mass="22229">MSERQSDPRFYTRDLSHIGTDVGVDETEKIIGLGEDISSIDSIKSKELLPNIEQCKEIVWNEILEDPEFFENISKVHMTAKSVEDLGKIITNEDARKWRNRKDIKKISNLLFDRVVKQLNIYNLQKGYKPFPNNNTSVQAEKEQNFQVQVFIAGGHQAITFSLTLDYDYMYGYDCQSIKVVNVDQYTKSVYS</sequence>